<keyword evidence="1" id="KW-0812">Transmembrane</keyword>
<dbReference type="PROSITE" id="PS51257">
    <property type="entry name" value="PROKAR_LIPOPROTEIN"/>
    <property type="match status" value="1"/>
</dbReference>
<protein>
    <submittedName>
        <fullName evidence="2">Uncharacterized protein</fullName>
    </submittedName>
</protein>
<sequence>MRWVMNQAIHFVAAIVIFMLFAFGGLVGAALAGCGLGIIREFSEVGGSRIEFHEVVGHFKRLDPWSDLAFWSLGGYVAALLITSLG</sequence>
<dbReference type="Proteomes" id="UP000635384">
    <property type="component" value="Unassembled WGS sequence"/>
</dbReference>
<proteinExistence type="predicted"/>
<dbReference type="EMBL" id="JACXLC010000001">
    <property type="protein sequence ID" value="MBD2842716.1"/>
    <property type="molecule type" value="Genomic_DNA"/>
</dbReference>
<name>A0ABR8KX30_9SPHN</name>
<keyword evidence="3" id="KW-1185">Reference proteome</keyword>
<feature type="transmembrane region" description="Helical" evidence="1">
    <location>
        <begin position="68"/>
        <end position="85"/>
    </location>
</feature>
<organism evidence="2 3">
    <name type="scientific">Erythrobacter rubeus</name>
    <dbReference type="NCBI Taxonomy" id="2760803"/>
    <lineage>
        <taxon>Bacteria</taxon>
        <taxon>Pseudomonadati</taxon>
        <taxon>Pseudomonadota</taxon>
        <taxon>Alphaproteobacteria</taxon>
        <taxon>Sphingomonadales</taxon>
        <taxon>Erythrobacteraceae</taxon>
        <taxon>Erythrobacter/Porphyrobacter group</taxon>
        <taxon>Erythrobacter</taxon>
    </lineage>
</organism>
<evidence type="ECO:0000256" key="1">
    <source>
        <dbReference type="SAM" id="Phobius"/>
    </source>
</evidence>
<accession>A0ABR8KX30</accession>
<evidence type="ECO:0000313" key="3">
    <source>
        <dbReference type="Proteomes" id="UP000635384"/>
    </source>
</evidence>
<reference evidence="2 3" key="1">
    <citation type="submission" date="2020-09" db="EMBL/GenBank/DDBJ databases">
        <authorList>
            <person name="Yoon J.-W."/>
        </authorList>
    </citation>
    <scope>NUCLEOTIDE SEQUENCE [LARGE SCALE GENOMIC DNA]</scope>
    <source>
        <strain evidence="2 3">KMU-140</strain>
    </source>
</reference>
<gene>
    <name evidence="2" type="ORF">IB285_10650</name>
</gene>
<feature type="transmembrane region" description="Helical" evidence="1">
    <location>
        <begin position="12"/>
        <end position="39"/>
    </location>
</feature>
<evidence type="ECO:0000313" key="2">
    <source>
        <dbReference type="EMBL" id="MBD2842716.1"/>
    </source>
</evidence>
<keyword evidence="1" id="KW-0472">Membrane</keyword>
<comment type="caution">
    <text evidence="2">The sequence shown here is derived from an EMBL/GenBank/DDBJ whole genome shotgun (WGS) entry which is preliminary data.</text>
</comment>
<dbReference type="RefSeq" id="WP_190788157.1">
    <property type="nucleotide sequence ID" value="NZ_JACXLC010000001.1"/>
</dbReference>
<keyword evidence="1" id="KW-1133">Transmembrane helix</keyword>